<feature type="compositionally biased region" description="Polar residues" evidence="1">
    <location>
        <begin position="446"/>
        <end position="457"/>
    </location>
</feature>
<evidence type="ECO:0000313" key="3">
    <source>
        <dbReference type="Proteomes" id="UP000245207"/>
    </source>
</evidence>
<dbReference type="Proteomes" id="UP000245207">
    <property type="component" value="Unassembled WGS sequence"/>
</dbReference>
<sequence>MSPRSLQKVLESLTKPQVEELDKMGFGAFQSNFSFDSTPSKLGMWIVRNFDPKTCSIKMKDGRKLKITRELVRDVLGIPMGDIKVEALEEINLLEETTVKWRKQLESIVVKNKIFISKLEEHLCGLTEVDWEFRVCFIVLFFSIFGQGNKDGEVNERIIHILSNTDNVPRMDWCSYVVECIVKACTGFNPYSSFNGPLLLLAIIYVNSTKSETIKVEKTVPAFKAWNSKLLYNRQKEELDFGFGCLQFEEGDEEENLVNQLQTRTIDIDEANKEFTSKSFEEMKLILRDNLVLCNQLMLDTDYKFKIALRLNPDDEQLKKMVEIRKDLFADSYTEHSFDIGNEKDGDKDGNKDVNGEDENHENGEDNNKDGNGVETDELGNDGNEDNHQMGGQDNDGKNDEIAVQLLHLSSTTDKGRDENGMKVVGDKVIDEVVVDREDEKDENGNDGNADSHQMGDQDNEDGKNDEIVVQLLKLSSTTDKGRDEERMKVVGDNSTNEAETHTEFQEPKTILSNNNKRRKLNPEVDVSLSH</sequence>
<feature type="compositionally biased region" description="Basic and acidic residues" evidence="1">
    <location>
        <begin position="480"/>
        <end position="490"/>
    </location>
</feature>
<organism evidence="2 3">
    <name type="scientific">Artemisia annua</name>
    <name type="common">Sweet wormwood</name>
    <dbReference type="NCBI Taxonomy" id="35608"/>
    <lineage>
        <taxon>Eukaryota</taxon>
        <taxon>Viridiplantae</taxon>
        <taxon>Streptophyta</taxon>
        <taxon>Embryophyta</taxon>
        <taxon>Tracheophyta</taxon>
        <taxon>Spermatophyta</taxon>
        <taxon>Magnoliopsida</taxon>
        <taxon>eudicotyledons</taxon>
        <taxon>Gunneridae</taxon>
        <taxon>Pentapetalae</taxon>
        <taxon>asterids</taxon>
        <taxon>campanulids</taxon>
        <taxon>Asterales</taxon>
        <taxon>Asteraceae</taxon>
        <taxon>Asteroideae</taxon>
        <taxon>Anthemideae</taxon>
        <taxon>Artemisiinae</taxon>
        <taxon>Artemisia</taxon>
    </lineage>
</organism>
<dbReference type="OrthoDB" id="1001981at2759"/>
<name>A0A2U1P263_ARTAN</name>
<proteinExistence type="predicted"/>
<feature type="compositionally biased region" description="Acidic residues" evidence="1">
    <location>
        <begin position="375"/>
        <end position="384"/>
    </location>
</feature>
<feature type="compositionally biased region" description="Basic and acidic residues" evidence="1">
    <location>
        <begin position="414"/>
        <end position="438"/>
    </location>
</feature>
<reference evidence="2 3" key="1">
    <citation type="journal article" date="2018" name="Mol. Plant">
        <title>The genome of Artemisia annua provides insight into the evolution of Asteraceae family and artemisinin biosynthesis.</title>
        <authorList>
            <person name="Shen Q."/>
            <person name="Zhang L."/>
            <person name="Liao Z."/>
            <person name="Wang S."/>
            <person name="Yan T."/>
            <person name="Shi P."/>
            <person name="Liu M."/>
            <person name="Fu X."/>
            <person name="Pan Q."/>
            <person name="Wang Y."/>
            <person name="Lv Z."/>
            <person name="Lu X."/>
            <person name="Zhang F."/>
            <person name="Jiang W."/>
            <person name="Ma Y."/>
            <person name="Chen M."/>
            <person name="Hao X."/>
            <person name="Li L."/>
            <person name="Tang Y."/>
            <person name="Lv G."/>
            <person name="Zhou Y."/>
            <person name="Sun X."/>
            <person name="Brodelius P.E."/>
            <person name="Rose J.K.C."/>
            <person name="Tang K."/>
        </authorList>
    </citation>
    <scope>NUCLEOTIDE SEQUENCE [LARGE SCALE GENOMIC DNA]</scope>
    <source>
        <strain evidence="3">cv. Huhao1</strain>
        <tissue evidence="2">Leaf</tissue>
    </source>
</reference>
<gene>
    <name evidence="2" type="ORF">CTI12_AA201090</name>
</gene>
<evidence type="ECO:0008006" key="4">
    <source>
        <dbReference type="Google" id="ProtNLM"/>
    </source>
</evidence>
<evidence type="ECO:0000313" key="2">
    <source>
        <dbReference type="EMBL" id="PWA79853.1"/>
    </source>
</evidence>
<dbReference type="AlphaFoldDB" id="A0A2U1P263"/>
<feature type="region of interest" description="Disordered" evidence="1">
    <location>
        <begin position="337"/>
        <end position="531"/>
    </location>
</feature>
<dbReference type="PANTHER" id="PTHR34835">
    <property type="entry name" value="OS07G0283600 PROTEIN-RELATED"/>
    <property type="match status" value="1"/>
</dbReference>
<dbReference type="PANTHER" id="PTHR34835:SF90">
    <property type="entry name" value="AMINOTRANSFERASE-LIKE PLANT MOBILE DOMAIN-CONTAINING PROTEIN"/>
    <property type="match status" value="1"/>
</dbReference>
<feature type="compositionally biased region" description="Basic and acidic residues" evidence="1">
    <location>
        <begin position="337"/>
        <end position="355"/>
    </location>
</feature>
<comment type="caution">
    <text evidence="2">The sequence shown here is derived from an EMBL/GenBank/DDBJ whole genome shotgun (WGS) entry which is preliminary data.</text>
</comment>
<keyword evidence="3" id="KW-1185">Reference proteome</keyword>
<dbReference type="EMBL" id="PKPP01001796">
    <property type="protein sequence ID" value="PWA79853.1"/>
    <property type="molecule type" value="Genomic_DNA"/>
</dbReference>
<evidence type="ECO:0000256" key="1">
    <source>
        <dbReference type="SAM" id="MobiDB-lite"/>
    </source>
</evidence>
<accession>A0A2U1P263</accession>
<protein>
    <recommendedName>
        <fullName evidence="4">Ulp1 protease family, C-terminal catalytic domain-containing protein</fullName>
    </recommendedName>
</protein>